<accession>A0A6L2LS03</accession>
<dbReference type="InterPro" id="IPR013103">
    <property type="entry name" value="RVT_2"/>
</dbReference>
<name>A0A6L2LS03_TANCI</name>
<dbReference type="AlphaFoldDB" id="A0A6L2LS03"/>
<dbReference type="Pfam" id="PF07727">
    <property type="entry name" value="RVT_2"/>
    <property type="match status" value="1"/>
</dbReference>
<evidence type="ECO:0000259" key="1">
    <source>
        <dbReference type="Pfam" id="PF07727"/>
    </source>
</evidence>
<evidence type="ECO:0000313" key="2">
    <source>
        <dbReference type="EMBL" id="GEU64586.1"/>
    </source>
</evidence>
<reference evidence="2" key="1">
    <citation type="journal article" date="2019" name="Sci. Rep.">
        <title>Draft genome of Tanacetum cinerariifolium, the natural source of mosquito coil.</title>
        <authorList>
            <person name="Yamashiro T."/>
            <person name="Shiraishi A."/>
            <person name="Satake H."/>
            <person name="Nakayama K."/>
        </authorList>
    </citation>
    <scope>NUCLEOTIDE SEQUENCE</scope>
</reference>
<dbReference type="EMBL" id="BKCJ010005047">
    <property type="protein sequence ID" value="GEU64586.1"/>
    <property type="molecule type" value="Genomic_DNA"/>
</dbReference>
<feature type="domain" description="Reverse transcriptase Ty1/copia-type" evidence="1">
    <location>
        <begin position="216"/>
        <end position="278"/>
    </location>
</feature>
<dbReference type="CDD" id="cd09272">
    <property type="entry name" value="RNase_HI_RT_Ty1"/>
    <property type="match status" value="1"/>
</dbReference>
<organism evidence="2">
    <name type="scientific">Tanacetum cinerariifolium</name>
    <name type="common">Dalmatian daisy</name>
    <name type="synonym">Chrysanthemum cinerariifolium</name>
    <dbReference type="NCBI Taxonomy" id="118510"/>
    <lineage>
        <taxon>Eukaryota</taxon>
        <taxon>Viridiplantae</taxon>
        <taxon>Streptophyta</taxon>
        <taxon>Embryophyta</taxon>
        <taxon>Tracheophyta</taxon>
        <taxon>Spermatophyta</taxon>
        <taxon>Magnoliopsida</taxon>
        <taxon>eudicotyledons</taxon>
        <taxon>Gunneridae</taxon>
        <taxon>Pentapetalae</taxon>
        <taxon>asterids</taxon>
        <taxon>campanulids</taxon>
        <taxon>Asterales</taxon>
        <taxon>Asteraceae</taxon>
        <taxon>Asteroideae</taxon>
        <taxon>Anthemideae</taxon>
        <taxon>Anthemidinae</taxon>
        <taxon>Tanacetum</taxon>
    </lineage>
</organism>
<gene>
    <name evidence="2" type="ORF">Tci_036564</name>
</gene>
<protein>
    <submittedName>
        <fullName evidence="2">Retrotransposon protein, putative, unclassified</fullName>
    </submittedName>
</protein>
<proteinExistence type="predicted"/>
<comment type="caution">
    <text evidence="2">The sequence shown here is derived from an EMBL/GenBank/DDBJ whole genome shotgun (WGS) entry which is preliminary data.</text>
</comment>
<sequence>MFKHGDDPIDAINHMMSFLTSVVTSRYPTINNQLRNLSNPRQQATINDGRVTLQPVHGRQIFFASCTSRTYTPATSGSDFRKQRADKVLLILAQANDQILHEEELAFLADLRIPKGQATQTVITQNAAYQADDLDAYDSNCDELNTAKVVLMANLSHYGSDALVEVYNPDNVDNNIINHIVQMIPSSKQSNVVNHSKTKITNDSNIIPYSHQLDRFVDPNNPNHVYKLKKALYQLKQAPRAWYDKLSSFLISQDFSKGSVDPTIFIRRDSKELLLSKYALESLKNYGFDSCDSIDTPMVEKSKLDEDIEGKTIDLSHYHGMIGTLRYLTASPLDEITTYRLCLGFNKIPMYYDNKSTIALCCNNVQHSKSNHLDIRYHFIKEQVEKGVIKLYFVNTDYQLVDIFNKALGRERIEFLINKLGIQSFMPETLKQLANEVEE</sequence>